<dbReference type="InterPro" id="IPR058792">
    <property type="entry name" value="Beta-barrel_RND_2"/>
</dbReference>
<dbReference type="eggNOG" id="COG0845">
    <property type="taxonomic scope" value="Bacteria"/>
</dbReference>
<dbReference type="Gene3D" id="2.40.50.100">
    <property type="match status" value="1"/>
</dbReference>
<dbReference type="InterPro" id="IPR058625">
    <property type="entry name" value="MdtA-like_BSH"/>
</dbReference>
<evidence type="ECO:0000313" key="6">
    <source>
        <dbReference type="Proteomes" id="UP000001968"/>
    </source>
</evidence>
<proteinExistence type="inferred from homology"/>
<dbReference type="Gene3D" id="1.10.287.470">
    <property type="entry name" value="Helix hairpin bin"/>
    <property type="match status" value="1"/>
</dbReference>
<dbReference type="KEGG" id="swo:Swol_0175"/>
<gene>
    <name evidence="5" type="ordered locus">Swol_0175</name>
</gene>
<evidence type="ECO:0000259" key="3">
    <source>
        <dbReference type="Pfam" id="PF25954"/>
    </source>
</evidence>
<dbReference type="GO" id="GO:1990281">
    <property type="term" value="C:efflux pump complex"/>
    <property type="evidence" value="ECO:0007669"/>
    <property type="project" value="TreeGrafter"/>
</dbReference>
<dbReference type="AlphaFoldDB" id="Q0B0H7"/>
<dbReference type="InterPro" id="IPR006143">
    <property type="entry name" value="RND_pump_MFP"/>
</dbReference>
<feature type="domain" description="YknX-like C-terminal permuted SH3-like" evidence="4">
    <location>
        <begin position="302"/>
        <end position="374"/>
    </location>
</feature>
<dbReference type="Gene3D" id="2.40.30.170">
    <property type="match status" value="1"/>
</dbReference>
<dbReference type="Pfam" id="PF25954">
    <property type="entry name" value="Beta-barrel_RND_2"/>
    <property type="match status" value="1"/>
</dbReference>
<dbReference type="Pfam" id="PF25917">
    <property type="entry name" value="BSH_RND"/>
    <property type="match status" value="1"/>
</dbReference>
<evidence type="ECO:0000259" key="2">
    <source>
        <dbReference type="Pfam" id="PF25917"/>
    </source>
</evidence>
<feature type="domain" description="Multidrug resistance protein MdtA-like barrel-sandwich hybrid" evidence="2">
    <location>
        <begin position="63"/>
        <end position="217"/>
    </location>
</feature>
<dbReference type="GO" id="GO:0015562">
    <property type="term" value="F:efflux transmembrane transporter activity"/>
    <property type="evidence" value="ECO:0007669"/>
    <property type="project" value="TreeGrafter"/>
</dbReference>
<dbReference type="Pfam" id="PF25989">
    <property type="entry name" value="YknX_C"/>
    <property type="match status" value="1"/>
</dbReference>
<dbReference type="PROSITE" id="PS51257">
    <property type="entry name" value="PROKAR_LIPOPROTEIN"/>
    <property type="match status" value="1"/>
</dbReference>
<evidence type="ECO:0000259" key="4">
    <source>
        <dbReference type="Pfam" id="PF25989"/>
    </source>
</evidence>
<dbReference type="EMBL" id="CP000448">
    <property type="protein sequence ID" value="ABI67527.1"/>
    <property type="molecule type" value="Genomic_DNA"/>
</dbReference>
<evidence type="ECO:0000256" key="1">
    <source>
        <dbReference type="ARBA" id="ARBA00009477"/>
    </source>
</evidence>
<keyword evidence="6" id="KW-1185">Reference proteome</keyword>
<dbReference type="Proteomes" id="UP000001968">
    <property type="component" value="Chromosome"/>
</dbReference>
<dbReference type="Gene3D" id="2.40.420.20">
    <property type="match status" value="1"/>
</dbReference>
<dbReference type="PANTHER" id="PTHR30469:SF15">
    <property type="entry name" value="HLYD FAMILY OF SECRETION PROTEINS"/>
    <property type="match status" value="1"/>
</dbReference>
<reference evidence="6" key="1">
    <citation type="journal article" date="2010" name="Environ. Microbiol.">
        <title>The genome of Syntrophomonas wolfei: new insights into syntrophic metabolism and biohydrogen production.</title>
        <authorList>
            <person name="Sieber J.R."/>
            <person name="Sims D.R."/>
            <person name="Han C."/>
            <person name="Kim E."/>
            <person name="Lykidis A."/>
            <person name="Lapidus A.L."/>
            <person name="McDonnald E."/>
            <person name="Rohlin L."/>
            <person name="Culley D.E."/>
            <person name="Gunsalus R."/>
            <person name="McInerney M.J."/>
        </authorList>
    </citation>
    <scope>NUCLEOTIDE SEQUENCE [LARGE SCALE GENOMIC DNA]</scope>
    <source>
        <strain evidence="6">DSM 2245B / Goettingen</strain>
    </source>
</reference>
<dbReference type="SUPFAM" id="SSF111369">
    <property type="entry name" value="HlyD-like secretion proteins"/>
    <property type="match status" value="1"/>
</dbReference>
<sequence>MKGKGKGQYFLLIFLILISMLATGCGKEKELVKESALTVNTAPAVKCDIAKSMRYSGMVRGHNEVYITPKMPARVTAIHVQPGQRVRAGQLLLSLDSKDLNVAVKQAEAALAGARAAQVANELSLENARKNFERNEELHKAGAISDSQFEAEKLRYESLNSGAVAASVAQAEAALASLQNQMENCNLTSPIDGIVGSINLSLGETASPQMPAAIVTDTGELEIELLVSEAEVSYIKMGSAVDVSIEAASEKPFTGQVKSVSVVPDPVKRSYAVKVSLPNPEGLIKSGMFAEARVDTQSKKDVLAIPVNAVVPKSGRQVVYVLEMKDKENRAREVEVETGIKNENYIEISKGLKPGQEIITRGNTLVSDGTLVRVVAGGSK</sequence>
<organism evidence="5 6">
    <name type="scientific">Syntrophomonas wolfei subsp. wolfei (strain DSM 2245B / Goettingen)</name>
    <dbReference type="NCBI Taxonomy" id="335541"/>
    <lineage>
        <taxon>Bacteria</taxon>
        <taxon>Bacillati</taxon>
        <taxon>Bacillota</taxon>
        <taxon>Clostridia</taxon>
        <taxon>Eubacteriales</taxon>
        <taxon>Syntrophomonadaceae</taxon>
        <taxon>Syntrophomonas</taxon>
    </lineage>
</organism>
<dbReference type="PANTHER" id="PTHR30469">
    <property type="entry name" value="MULTIDRUG RESISTANCE PROTEIN MDTA"/>
    <property type="match status" value="1"/>
</dbReference>
<name>Q0B0H7_SYNWW</name>
<dbReference type="HOGENOM" id="CLU_018816_14_4_9"/>
<feature type="domain" description="CusB-like beta-barrel" evidence="3">
    <location>
        <begin position="224"/>
        <end position="297"/>
    </location>
</feature>
<accession>Q0B0H7</accession>
<dbReference type="InterPro" id="IPR058637">
    <property type="entry name" value="YknX-like_C"/>
</dbReference>
<dbReference type="NCBIfam" id="TIGR01730">
    <property type="entry name" value="RND_mfp"/>
    <property type="match status" value="1"/>
</dbReference>
<protein>
    <submittedName>
        <fullName evidence="5">Uncharacterized protein</fullName>
    </submittedName>
</protein>
<evidence type="ECO:0000313" key="5">
    <source>
        <dbReference type="EMBL" id="ABI67527.1"/>
    </source>
</evidence>
<dbReference type="STRING" id="335541.Swol_0175"/>
<comment type="similarity">
    <text evidence="1">Belongs to the membrane fusion protein (MFP) (TC 8.A.1) family.</text>
</comment>